<dbReference type="Gene3D" id="3.20.20.150">
    <property type="entry name" value="Divalent-metal-dependent TIM barrel enzymes"/>
    <property type="match status" value="1"/>
</dbReference>
<dbReference type="OrthoDB" id="9801960at2"/>
<name>A0A4Z0R5Q4_9FIRM</name>
<dbReference type="GO" id="GO:0016853">
    <property type="term" value="F:isomerase activity"/>
    <property type="evidence" value="ECO:0007669"/>
    <property type="project" value="UniProtKB-KW"/>
</dbReference>
<dbReference type="PANTHER" id="PTHR12110">
    <property type="entry name" value="HYDROXYPYRUVATE ISOMERASE"/>
    <property type="match status" value="1"/>
</dbReference>
<protein>
    <submittedName>
        <fullName evidence="2">Sugar phosphate isomerase/epimerase</fullName>
    </submittedName>
</protein>
<dbReference type="EMBL" id="SPQQ01000003">
    <property type="protein sequence ID" value="TGE38138.1"/>
    <property type="molecule type" value="Genomic_DNA"/>
</dbReference>
<dbReference type="SUPFAM" id="SSF51658">
    <property type="entry name" value="Xylose isomerase-like"/>
    <property type="match status" value="1"/>
</dbReference>
<proteinExistence type="predicted"/>
<evidence type="ECO:0000313" key="3">
    <source>
        <dbReference type="Proteomes" id="UP000298460"/>
    </source>
</evidence>
<dbReference type="Pfam" id="PF01261">
    <property type="entry name" value="AP_endonuc_2"/>
    <property type="match status" value="1"/>
</dbReference>
<gene>
    <name evidence="2" type="ORF">E4K67_09165</name>
</gene>
<evidence type="ECO:0000313" key="2">
    <source>
        <dbReference type="EMBL" id="TGE38138.1"/>
    </source>
</evidence>
<dbReference type="InterPro" id="IPR050312">
    <property type="entry name" value="IolE/XylAMocC-like"/>
</dbReference>
<accession>A0A4Z0R5Q4</accession>
<dbReference type="PANTHER" id="PTHR12110:SF21">
    <property type="entry name" value="XYLOSE ISOMERASE-LIKE TIM BARREL DOMAIN-CONTAINING PROTEIN"/>
    <property type="match status" value="1"/>
</dbReference>
<dbReference type="AlphaFoldDB" id="A0A4Z0R5Q4"/>
<dbReference type="InterPro" id="IPR036237">
    <property type="entry name" value="Xyl_isomerase-like_sf"/>
</dbReference>
<keyword evidence="2" id="KW-0413">Isomerase</keyword>
<dbReference type="RefSeq" id="WP_135546118.1">
    <property type="nucleotide sequence ID" value="NZ_SPQQ01000003.1"/>
</dbReference>
<sequence length="265" mass="30745">MQHQYPLGIFSWFGFVLPFQERLRLIKEAGFAATSLWWEDEDTPWQIKKESMPQLVRDIGLVLENLHVPYNNSSELWSEFKSVRSEFIHRHIRWLHDCANYHIPMMVMHLTEGVNPPAPNSDGVKSFRELVRVAEELGVMIAIENTRRRDNVPYLLSEIPSDHLGFCFDSSHHCLSDKQDFSLLGNFGDRLITTHLSDNDGLEDRHWLPGHGIIDWVMVAQHFPAGFRGCLTLEAYPMAGEREESPELFLKRAFEKAKYLRDLLG</sequence>
<organism evidence="2 3">
    <name type="scientific">Desulfosporosinus fructosivorans</name>
    <dbReference type="NCBI Taxonomy" id="2018669"/>
    <lineage>
        <taxon>Bacteria</taxon>
        <taxon>Bacillati</taxon>
        <taxon>Bacillota</taxon>
        <taxon>Clostridia</taxon>
        <taxon>Eubacteriales</taxon>
        <taxon>Desulfitobacteriaceae</taxon>
        <taxon>Desulfosporosinus</taxon>
    </lineage>
</organism>
<keyword evidence="3" id="KW-1185">Reference proteome</keyword>
<feature type="domain" description="Xylose isomerase-like TIM barrel" evidence="1">
    <location>
        <begin position="23"/>
        <end position="247"/>
    </location>
</feature>
<reference evidence="2 3" key="1">
    <citation type="submission" date="2019-03" db="EMBL/GenBank/DDBJ databases">
        <title>Draft Genome Sequence of Desulfosporosinus fructosivorans Strain 63.6F, Isolated from Marine Sediment in the Baltic Sea.</title>
        <authorList>
            <person name="Hausmann B."/>
            <person name="Vandieken V."/>
            <person name="Pjevac P."/>
            <person name="Schreck K."/>
            <person name="Herbold C.W."/>
            <person name="Loy A."/>
        </authorList>
    </citation>
    <scope>NUCLEOTIDE SEQUENCE [LARGE SCALE GENOMIC DNA]</scope>
    <source>
        <strain evidence="2 3">63.6F</strain>
    </source>
</reference>
<dbReference type="InterPro" id="IPR013022">
    <property type="entry name" value="Xyl_isomerase-like_TIM-brl"/>
</dbReference>
<dbReference type="Proteomes" id="UP000298460">
    <property type="component" value="Unassembled WGS sequence"/>
</dbReference>
<evidence type="ECO:0000259" key="1">
    <source>
        <dbReference type="Pfam" id="PF01261"/>
    </source>
</evidence>
<comment type="caution">
    <text evidence="2">The sequence shown here is derived from an EMBL/GenBank/DDBJ whole genome shotgun (WGS) entry which is preliminary data.</text>
</comment>